<comment type="caution">
    <text evidence="2">The sequence shown here is derived from an EMBL/GenBank/DDBJ whole genome shotgun (WGS) entry which is preliminary data.</text>
</comment>
<dbReference type="InterPro" id="IPR058534">
    <property type="entry name" value="YjdF"/>
</dbReference>
<dbReference type="Pfam" id="PF09997">
    <property type="entry name" value="DUF2238"/>
    <property type="match status" value="1"/>
</dbReference>
<feature type="transmembrane region" description="Helical" evidence="1">
    <location>
        <begin position="21"/>
        <end position="40"/>
    </location>
</feature>
<feature type="transmembrane region" description="Helical" evidence="1">
    <location>
        <begin position="117"/>
        <end position="135"/>
    </location>
</feature>
<feature type="transmembrane region" description="Helical" evidence="1">
    <location>
        <begin position="46"/>
        <end position="66"/>
    </location>
</feature>
<protein>
    <submittedName>
        <fullName evidence="2">DUF2238 domain-containing protein</fullName>
    </submittedName>
</protein>
<accession>A0ABU5IDX8</accession>
<evidence type="ECO:0000313" key="2">
    <source>
        <dbReference type="EMBL" id="MDZ5457301.1"/>
    </source>
</evidence>
<dbReference type="PIRSF" id="PIRSF020606">
    <property type="entry name" value="UCP020606"/>
    <property type="match status" value="1"/>
</dbReference>
<name>A0ABU5IDX8_9BURK</name>
<gene>
    <name evidence="2" type="ORF">SM757_12045</name>
</gene>
<dbReference type="Proteomes" id="UP001293718">
    <property type="component" value="Unassembled WGS sequence"/>
</dbReference>
<evidence type="ECO:0000313" key="3">
    <source>
        <dbReference type="Proteomes" id="UP001293718"/>
    </source>
</evidence>
<dbReference type="InterPro" id="IPR014509">
    <property type="entry name" value="YjdF-like"/>
</dbReference>
<keyword evidence="3" id="KW-1185">Reference proteome</keyword>
<feature type="transmembrane region" description="Helical" evidence="1">
    <location>
        <begin position="73"/>
        <end position="94"/>
    </location>
</feature>
<sequence>MFAPLHKRAGQPSGTAALRRNLLHPACGLTVLLGLVVSGLQPYSRLGWLAEAAPVLLVGAALVLTYRRYPLSTLTYVLLSLFALVVLTGAAYSFQRVPLGFWLEDVFDLSRNPYDRVGHFLQGVVPAMVVRELLLRRGWVTQRFVAGVLSACVALALSAGYEILQWRLTVFFDRSPQDFLGWQGDVWDSQADMLCALAGAVLALLALSALQDRQMARLRWPVRR</sequence>
<feature type="transmembrane region" description="Helical" evidence="1">
    <location>
        <begin position="191"/>
        <end position="210"/>
    </location>
</feature>
<keyword evidence="1" id="KW-1133">Transmembrane helix</keyword>
<proteinExistence type="predicted"/>
<reference evidence="2 3" key="1">
    <citation type="submission" date="2023-11" db="EMBL/GenBank/DDBJ databases">
        <title>Draft genome of Azohydromonas lata strain H1 (DSM1123), a polyhydroxyalkanoate producer.</title>
        <authorList>
            <person name="Traversa D."/>
            <person name="D'Addabbo P."/>
            <person name="Pazzani C."/>
            <person name="Manzari C."/>
            <person name="Chiara M."/>
            <person name="Scrascia M."/>
        </authorList>
    </citation>
    <scope>NUCLEOTIDE SEQUENCE [LARGE SCALE GENOMIC DNA]</scope>
    <source>
        <strain evidence="2 3">H1</strain>
    </source>
</reference>
<keyword evidence="1" id="KW-0812">Transmembrane</keyword>
<dbReference type="RefSeq" id="WP_322465630.1">
    <property type="nucleotide sequence ID" value="NZ_JAXOJX010000016.1"/>
</dbReference>
<evidence type="ECO:0000256" key="1">
    <source>
        <dbReference type="SAM" id="Phobius"/>
    </source>
</evidence>
<keyword evidence="1" id="KW-0472">Membrane</keyword>
<dbReference type="EMBL" id="JAXOJX010000016">
    <property type="protein sequence ID" value="MDZ5457301.1"/>
    <property type="molecule type" value="Genomic_DNA"/>
</dbReference>
<organism evidence="2 3">
    <name type="scientific">Azohydromonas lata</name>
    <dbReference type="NCBI Taxonomy" id="45677"/>
    <lineage>
        <taxon>Bacteria</taxon>
        <taxon>Pseudomonadati</taxon>
        <taxon>Pseudomonadota</taxon>
        <taxon>Betaproteobacteria</taxon>
        <taxon>Burkholderiales</taxon>
        <taxon>Sphaerotilaceae</taxon>
        <taxon>Azohydromonas</taxon>
    </lineage>
</organism>
<feature type="transmembrane region" description="Helical" evidence="1">
    <location>
        <begin position="144"/>
        <end position="164"/>
    </location>
</feature>